<name>A0ABU2G3R5_9EURY</name>
<dbReference type="RefSeq" id="WP_310929327.1">
    <property type="nucleotide sequence ID" value="NZ_JAMQOQ010000004.1"/>
</dbReference>
<evidence type="ECO:0000313" key="2">
    <source>
        <dbReference type="Proteomes" id="UP001254813"/>
    </source>
</evidence>
<keyword evidence="2" id="KW-1185">Reference proteome</keyword>
<gene>
    <name evidence="1" type="ORF">NDI79_14735</name>
</gene>
<proteinExistence type="predicted"/>
<reference evidence="1 2" key="1">
    <citation type="submission" date="2022-06" db="EMBL/GenBank/DDBJ databases">
        <title>Halogeometricum sp. a new haloarchaeum isolate from saline soil.</title>
        <authorList>
            <person name="Strakova D."/>
            <person name="Galisteo C."/>
            <person name="Sanchez-Porro C."/>
            <person name="Ventosa A."/>
        </authorList>
    </citation>
    <scope>NUCLEOTIDE SEQUENCE [LARGE SCALE GENOMIC DNA]</scope>
    <source>
        <strain evidence="2">S3BR25-2</strain>
    </source>
</reference>
<dbReference type="Proteomes" id="UP001254813">
    <property type="component" value="Unassembled WGS sequence"/>
</dbReference>
<evidence type="ECO:0000313" key="1">
    <source>
        <dbReference type="EMBL" id="MDS0295425.1"/>
    </source>
</evidence>
<comment type="caution">
    <text evidence="1">The sequence shown here is derived from an EMBL/GenBank/DDBJ whole genome shotgun (WGS) entry which is preliminary data.</text>
</comment>
<accession>A0ABU2G3R5</accession>
<organism evidence="1 2">
    <name type="scientific">Halogeometricum luteum</name>
    <dbReference type="NCBI Taxonomy" id="2950537"/>
    <lineage>
        <taxon>Archaea</taxon>
        <taxon>Methanobacteriati</taxon>
        <taxon>Methanobacteriota</taxon>
        <taxon>Stenosarchaea group</taxon>
        <taxon>Halobacteria</taxon>
        <taxon>Halobacteriales</taxon>
        <taxon>Haloferacaceae</taxon>
        <taxon>Halogeometricum</taxon>
    </lineage>
</organism>
<dbReference type="EMBL" id="JAMQOQ010000004">
    <property type="protein sequence ID" value="MDS0295425.1"/>
    <property type="molecule type" value="Genomic_DNA"/>
</dbReference>
<protein>
    <submittedName>
        <fullName evidence="1">Uncharacterized protein</fullName>
    </submittedName>
</protein>
<sequence length="89" mass="9960">MTDEPNVETVEAGDDYYHVRFRDPDDFDDVRTPDWAENAAESVSEGAEVRMGQKEGSNDWVVQSVLVKKSVGKEKAVEQAEEIRAEIAS</sequence>